<comment type="caution">
    <text evidence="1">The sequence shown here is derived from an EMBL/GenBank/DDBJ whole genome shotgun (WGS) entry which is preliminary data.</text>
</comment>
<organism evidence="1 2">
    <name type="scientific">Seonamhaeicola marinus</name>
    <dbReference type="NCBI Taxonomy" id="1912246"/>
    <lineage>
        <taxon>Bacteria</taxon>
        <taxon>Pseudomonadati</taxon>
        <taxon>Bacteroidota</taxon>
        <taxon>Flavobacteriia</taxon>
        <taxon>Flavobacteriales</taxon>
        <taxon>Flavobacteriaceae</taxon>
    </lineage>
</organism>
<protein>
    <submittedName>
        <fullName evidence="1">ATPase</fullName>
    </submittedName>
</protein>
<evidence type="ECO:0000313" key="1">
    <source>
        <dbReference type="EMBL" id="TYA89185.1"/>
    </source>
</evidence>
<dbReference type="RefSeq" id="WP_148540051.1">
    <property type="nucleotide sequence ID" value="NZ_VSDQ01000241.1"/>
</dbReference>
<name>A0A5D0IZ23_9FLAO</name>
<keyword evidence="2" id="KW-1185">Reference proteome</keyword>
<dbReference type="EMBL" id="VSDQ01000241">
    <property type="protein sequence ID" value="TYA89185.1"/>
    <property type="molecule type" value="Genomic_DNA"/>
</dbReference>
<evidence type="ECO:0000313" key="2">
    <source>
        <dbReference type="Proteomes" id="UP000323930"/>
    </source>
</evidence>
<dbReference type="SUPFAM" id="SSF52540">
    <property type="entry name" value="P-loop containing nucleoside triphosphate hydrolases"/>
    <property type="match status" value="1"/>
</dbReference>
<dbReference type="AlphaFoldDB" id="A0A5D0IZ23"/>
<gene>
    <name evidence="1" type="ORF">FUA24_03345</name>
</gene>
<dbReference type="InterPro" id="IPR027417">
    <property type="entry name" value="P-loop_NTPase"/>
</dbReference>
<proteinExistence type="predicted"/>
<dbReference type="OrthoDB" id="835620at2"/>
<reference evidence="1 2" key="1">
    <citation type="submission" date="2019-08" db="EMBL/GenBank/DDBJ databases">
        <title>Seonamhaeicola sediminis sp. nov., isolated from marine sediment.</title>
        <authorList>
            <person name="Cao W.R."/>
        </authorList>
    </citation>
    <scope>NUCLEOTIDE SEQUENCE [LARGE SCALE GENOMIC DNA]</scope>
    <source>
        <strain evidence="1 2">B011</strain>
    </source>
</reference>
<accession>A0A5D0IZ23</accession>
<dbReference type="Proteomes" id="UP000323930">
    <property type="component" value="Unassembled WGS sequence"/>
</dbReference>
<dbReference type="Gene3D" id="3.40.50.300">
    <property type="entry name" value="P-loop containing nucleotide triphosphate hydrolases"/>
    <property type="match status" value="1"/>
</dbReference>
<sequence length="220" mass="25494">MKLITPHIITEGGTKYKLGTLKGNEILYDFDQILIYLEAKGKLLFGAHFKIHKSDRAIIYKLCNYQIRDWATCKKLDIDLRKGILLSGPVGCGKTSLMKLIRHITPHYTPYDVIPTRNITFAFNHIGYRIIKQYGDHSFYCFDDLGIEPIGRHFGKDCNVLGEVLLSRHELFLKYRLKTHGTTNLNAHELEDRYGSRVRSRMRELFNLVAFDNGSRDKRS</sequence>